<accession>A0A915JS99</accession>
<protein>
    <submittedName>
        <fullName evidence="2">Uncharacterized protein</fullName>
    </submittedName>
</protein>
<evidence type="ECO:0000313" key="2">
    <source>
        <dbReference type="WBParaSite" id="nRc.2.0.1.t28978-RA"/>
    </source>
</evidence>
<evidence type="ECO:0000313" key="1">
    <source>
        <dbReference type="Proteomes" id="UP000887565"/>
    </source>
</evidence>
<name>A0A915JS99_ROMCU</name>
<reference evidence="2" key="1">
    <citation type="submission" date="2022-11" db="UniProtKB">
        <authorList>
            <consortium name="WormBaseParasite"/>
        </authorList>
    </citation>
    <scope>IDENTIFICATION</scope>
</reference>
<keyword evidence="1" id="KW-1185">Reference proteome</keyword>
<dbReference type="Proteomes" id="UP000887565">
    <property type="component" value="Unplaced"/>
</dbReference>
<dbReference type="AlphaFoldDB" id="A0A915JS99"/>
<organism evidence="1 2">
    <name type="scientific">Romanomermis culicivorax</name>
    <name type="common">Nematode worm</name>
    <dbReference type="NCBI Taxonomy" id="13658"/>
    <lineage>
        <taxon>Eukaryota</taxon>
        <taxon>Metazoa</taxon>
        <taxon>Ecdysozoa</taxon>
        <taxon>Nematoda</taxon>
        <taxon>Enoplea</taxon>
        <taxon>Dorylaimia</taxon>
        <taxon>Mermithida</taxon>
        <taxon>Mermithoidea</taxon>
        <taxon>Mermithidae</taxon>
        <taxon>Romanomermis</taxon>
    </lineage>
</organism>
<proteinExistence type="predicted"/>
<dbReference type="WBParaSite" id="nRc.2.0.1.t28978-RA">
    <property type="protein sequence ID" value="nRc.2.0.1.t28978-RA"/>
    <property type="gene ID" value="nRc.2.0.1.g28978"/>
</dbReference>
<sequence>MPDGKVALLYFEGEMFRFGDGTMTDDGKKAMYKSEKIKYSQLAKLRNVPRKNAGGVVLTNVVGQVTAVVAAIQAVTVHQTIKPVVGYKSVHKEENFLDSIFDKINFKAFDFGEILPILKQEIDDFKLRATFTRFPFVQ</sequence>